<gene>
    <name evidence="1" type="ORF">J3R30DRAFT_3419320</name>
</gene>
<dbReference type="Proteomes" id="UP001150266">
    <property type="component" value="Unassembled WGS sequence"/>
</dbReference>
<evidence type="ECO:0000313" key="2">
    <source>
        <dbReference type="Proteomes" id="UP001150266"/>
    </source>
</evidence>
<sequence>MLYACALIIAVLVFALLFPAFAQLCLPFFQIRSLVRSPGSVRNVNHNFCANFSQDSVLSVRVLAGEPDEQTSEHENHCGRTRRITGQSQSGCHKYTGVATIYRDRQKLMHFATHSPERFTINTTGLKQKPIPHGTLLLFYTQTSSYPYLLQSQSYI</sequence>
<protein>
    <submittedName>
        <fullName evidence="1">Uncharacterized protein</fullName>
    </submittedName>
</protein>
<reference evidence="1" key="1">
    <citation type="submission" date="2022-08" db="EMBL/GenBank/DDBJ databases">
        <title>A Global Phylogenomic Analysis of the Shiitake Genus Lentinula.</title>
        <authorList>
            <consortium name="DOE Joint Genome Institute"/>
            <person name="Sierra-Patev S."/>
            <person name="Min B."/>
            <person name="Naranjo-Ortiz M."/>
            <person name="Looney B."/>
            <person name="Konkel Z."/>
            <person name="Slot J.C."/>
            <person name="Sakamoto Y."/>
            <person name="Steenwyk J.L."/>
            <person name="Rokas A."/>
            <person name="Carro J."/>
            <person name="Camarero S."/>
            <person name="Ferreira P."/>
            <person name="Molpeceres G."/>
            <person name="Ruiz-Duenas F.J."/>
            <person name="Serrano A."/>
            <person name="Henrissat B."/>
            <person name="Drula E."/>
            <person name="Hughes K.W."/>
            <person name="Mata J.L."/>
            <person name="Ishikawa N.K."/>
            <person name="Vargas-Isla R."/>
            <person name="Ushijima S."/>
            <person name="Smith C.A."/>
            <person name="Ahrendt S."/>
            <person name="Andreopoulos W."/>
            <person name="He G."/>
            <person name="Labutti K."/>
            <person name="Lipzen A."/>
            <person name="Ng V."/>
            <person name="Riley R."/>
            <person name="Sandor L."/>
            <person name="Barry K."/>
            <person name="Martinez A.T."/>
            <person name="Xiao Y."/>
            <person name="Gibbons J.G."/>
            <person name="Terashima K."/>
            <person name="Grigoriev I.V."/>
            <person name="Hibbett D.S."/>
        </authorList>
    </citation>
    <scope>NUCLEOTIDE SEQUENCE</scope>
    <source>
        <strain evidence="1">JLM2183</strain>
    </source>
</reference>
<proteinExistence type="predicted"/>
<keyword evidence="2" id="KW-1185">Reference proteome</keyword>
<organism evidence="1 2">
    <name type="scientific">Lentinula aciculospora</name>
    <dbReference type="NCBI Taxonomy" id="153920"/>
    <lineage>
        <taxon>Eukaryota</taxon>
        <taxon>Fungi</taxon>
        <taxon>Dikarya</taxon>
        <taxon>Basidiomycota</taxon>
        <taxon>Agaricomycotina</taxon>
        <taxon>Agaricomycetes</taxon>
        <taxon>Agaricomycetidae</taxon>
        <taxon>Agaricales</taxon>
        <taxon>Marasmiineae</taxon>
        <taxon>Omphalotaceae</taxon>
        <taxon>Lentinula</taxon>
    </lineage>
</organism>
<evidence type="ECO:0000313" key="1">
    <source>
        <dbReference type="EMBL" id="KAJ4490128.1"/>
    </source>
</evidence>
<dbReference type="AlphaFoldDB" id="A0A9W9AWH8"/>
<comment type="caution">
    <text evidence="1">The sequence shown here is derived from an EMBL/GenBank/DDBJ whole genome shotgun (WGS) entry which is preliminary data.</text>
</comment>
<name>A0A9W9AWH8_9AGAR</name>
<dbReference type="EMBL" id="JAOTPV010000001">
    <property type="protein sequence ID" value="KAJ4490128.1"/>
    <property type="molecule type" value="Genomic_DNA"/>
</dbReference>
<accession>A0A9W9AWH8</accession>